<dbReference type="PROSITE" id="PS51590">
    <property type="entry name" value="SAM_MT_MNV_L"/>
    <property type="match status" value="1"/>
</dbReference>
<dbReference type="PANTHER" id="PTHR16121:SF2">
    <property type="entry name" value="CAP-SPECIFIC MRNA (NUCLEOSIDE-2'-O-)-METHYLTRANSFERASE 2"/>
    <property type="match status" value="1"/>
</dbReference>
<dbReference type="PANTHER" id="PTHR16121">
    <property type="entry name" value="CAP-SPECIFIC MRNA (NUCLEOSIDE-2'-O-)-METHYLTRANSFERASE 1-RELATED"/>
    <property type="match status" value="1"/>
</dbReference>
<dbReference type="EMBL" id="JAPWTK010000584">
    <property type="protein sequence ID" value="KAJ8938107.1"/>
    <property type="molecule type" value="Genomic_DNA"/>
</dbReference>
<dbReference type="AlphaFoldDB" id="A0AAV8XGF4"/>
<gene>
    <name evidence="2" type="ORF">NQ318_006996</name>
</gene>
<dbReference type="SUPFAM" id="SSF53335">
    <property type="entry name" value="S-adenosyl-L-methionine-dependent methyltransferases"/>
    <property type="match status" value="1"/>
</dbReference>
<comment type="caution">
    <text evidence="2">The sequence shown here is derived from an EMBL/GenBank/DDBJ whole genome shotgun (WGS) entry which is preliminary data.</text>
</comment>
<proteinExistence type="predicted"/>
<evidence type="ECO:0000259" key="1">
    <source>
        <dbReference type="PROSITE" id="PS51590"/>
    </source>
</evidence>
<dbReference type="GO" id="GO:0005737">
    <property type="term" value="C:cytoplasm"/>
    <property type="evidence" value="ECO:0007669"/>
    <property type="project" value="TreeGrafter"/>
</dbReference>
<dbReference type="GO" id="GO:0004483">
    <property type="term" value="F:methyltransferase cap1 activity"/>
    <property type="evidence" value="ECO:0007669"/>
    <property type="project" value="TreeGrafter"/>
</dbReference>
<keyword evidence="3" id="KW-1185">Reference proteome</keyword>
<dbReference type="GO" id="GO:0005634">
    <property type="term" value="C:nucleus"/>
    <property type="evidence" value="ECO:0007669"/>
    <property type="project" value="UniProtKB-ARBA"/>
</dbReference>
<reference evidence="2" key="1">
    <citation type="journal article" date="2023" name="Insect Mol. Biol.">
        <title>Genome sequencing provides insights into the evolution of gene families encoding plant cell wall-degrading enzymes in longhorned beetles.</title>
        <authorList>
            <person name="Shin N.R."/>
            <person name="Okamura Y."/>
            <person name="Kirsch R."/>
            <person name="Pauchet Y."/>
        </authorList>
    </citation>
    <scope>NUCLEOTIDE SEQUENCE</scope>
    <source>
        <strain evidence="2">AMC_N1</strain>
    </source>
</reference>
<dbReference type="InterPro" id="IPR050851">
    <property type="entry name" value="mRNA_Cap_2O-Ribose_MeTrfase"/>
</dbReference>
<dbReference type="GO" id="GO:0032259">
    <property type="term" value="P:methylation"/>
    <property type="evidence" value="ECO:0007669"/>
    <property type="project" value="InterPro"/>
</dbReference>
<dbReference type="Gene3D" id="3.40.50.12760">
    <property type="match status" value="1"/>
</dbReference>
<feature type="non-terminal residue" evidence="2">
    <location>
        <position position="218"/>
    </location>
</feature>
<evidence type="ECO:0000313" key="2">
    <source>
        <dbReference type="EMBL" id="KAJ8938107.1"/>
    </source>
</evidence>
<organism evidence="2 3">
    <name type="scientific">Aromia moschata</name>
    <dbReference type="NCBI Taxonomy" id="1265417"/>
    <lineage>
        <taxon>Eukaryota</taxon>
        <taxon>Metazoa</taxon>
        <taxon>Ecdysozoa</taxon>
        <taxon>Arthropoda</taxon>
        <taxon>Hexapoda</taxon>
        <taxon>Insecta</taxon>
        <taxon>Pterygota</taxon>
        <taxon>Neoptera</taxon>
        <taxon>Endopterygota</taxon>
        <taxon>Coleoptera</taxon>
        <taxon>Polyphaga</taxon>
        <taxon>Cucujiformia</taxon>
        <taxon>Chrysomeloidea</taxon>
        <taxon>Cerambycidae</taxon>
        <taxon>Cerambycinae</taxon>
        <taxon>Callichromatini</taxon>
        <taxon>Aromia</taxon>
    </lineage>
</organism>
<accession>A0AAV8XGF4</accession>
<dbReference type="Proteomes" id="UP001162162">
    <property type="component" value="Unassembled WGS sequence"/>
</dbReference>
<feature type="domain" description="Mononegavirus-type SAM-dependent 2'-O-MTase" evidence="1">
    <location>
        <begin position="1"/>
        <end position="47"/>
    </location>
</feature>
<name>A0AAV8XGF4_9CUCU</name>
<dbReference type="InterPro" id="IPR002877">
    <property type="entry name" value="RNA_MeTrfase_FtsJ_dom"/>
</dbReference>
<dbReference type="InterPro" id="IPR025786">
    <property type="entry name" value="Mononega_L_MeTrfase"/>
</dbReference>
<dbReference type="InterPro" id="IPR029063">
    <property type="entry name" value="SAM-dependent_MTases_sf"/>
</dbReference>
<dbReference type="GO" id="GO:0006370">
    <property type="term" value="P:7-methylguanosine mRNA capping"/>
    <property type="evidence" value="ECO:0007669"/>
    <property type="project" value="TreeGrafter"/>
</dbReference>
<feature type="non-terminal residue" evidence="2">
    <location>
        <position position="1"/>
    </location>
</feature>
<dbReference type="Pfam" id="PF01728">
    <property type="entry name" value="FtsJ"/>
    <property type="match status" value="1"/>
</dbReference>
<protein>
    <recommendedName>
        <fullName evidence="1">Mononegavirus-type SAM-dependent 2'-O-MTase domain-containing protein</fullName>
    </recommendedName>
</protein>
<evidence type="ECO:0000313" key="3">
    <source>
        <dbReference type="Proteomes" id="UP001162162"/>
    </source>
</evidence>
<sequence length="218" mass="25085">GTFVLKIFTTFEDTTINLLYLLNCVFEKVTIFKPCTSKSGNSEVYVVNVNYKGLDTLTGIWPQLTAMYGSHKDFSSSSMLSLSELPDCFLQEIHECSDFYMQKQIRAILDNVYCFENKEKSNANTLYVLKSFIAHLYVTMYNLKCIPNDKKSYPASVSFTCFSVENLIKSKISRNIIDIRIGKQIEKVQNSKFTHKDNLQKLVRVYDNTHGSSFTLYE</sequence>